<sequence length="570" mass="59553">MSSDLGTLLRPVRTPLVIAGALQVVSALAGLVPFLAIAELGRILLGGSGDPWSAVIWAIGGLLTRLITIAVANAVTHIADAELQHDIRTRIARHLARVPLGWFTERSSGEIKKAAQDDVGAMHHLVGHAVNDLVAAVVTPIAALGYLFWVDWRLTLLILAVLPLFLGSYAVLMRGYPEKMTQYTAALTRINTAVVEFVQGIAVVKTFGQARKAHGRFRTAADDFAVFFGAWATSMTRVEAFASALISPAVMLLVSLGGGVWFVSAGWLAPADVLPFVLLGVGLTGPVLALGFGANSLRQARAAAERVAGLLAVEPLPVSARPAAPADNRIVFAGVGFSYDGRVDVLTDIDVVLEPGTVTALVGPSGSGKSTLAALVPRFFDVTSGTITVGGADVRDIAPADLYRQVGFVFQDVRLLRASLHDNIALARPGAGADEVIAAATAARIHDRILELPDGYDTVVGEGAHLSGGEAQRVSIARAVLADAPILVLDEATAFADPESEAAIQDALSGLIAGRTLLVIAHRLHTIAGADQILVLDGGRIAEQGTHETLLAAGGRYASLWNASSMEVAR</sequence>
<protein>
    <submittedName>
        <fullName evidence="10">ABC transporter</fullName>
    </submittedName>
</protein>
<feature type="transmembrane region" description="Helical" evidence="7">
    <location>
        <begin position="129"/>
        <end position="148"/>
    </location>
</feature>
<feature type="domain" description="ABC transmembrane type-1" evidence="9">
    <location>
        <begin position="17"/>
        <end position="299"/>
    </location>
</feature>
<evidence type="ECO:0000256" key="3">
    <source>
        <dbReference type="ARBA" id="ARBA00022741"/>
    </source>
</evidence>
<keyword evidence="3" id="KW-0547">Nucleotide-binding</keyword>
<dbReference type="InterPro" id="IPR011527">
    <property type="entry name" value="ABC1_TM_dom"/>
</dbReference>
<evidence type="ECO:0000313" key="10">
    <source>
        <dbReference type="EMBL" id="GID60737.1"/>
    </source>
</evidence>
<dbReference type="InterPro" id="IPR036640">
    <property type="entry name" value="ABC1_TM_sf"/>
</dbReference>
<keyword evidence="6 7" id="KW-0472">Membrane</keyword>
<evidence type="ECO:0000256" key="1">
    <source>
        <dbReference type="ARBA" id="ARBA00004651"/>
    </source>
</evidence>
<keyword evidence="2 7" id="KW-0812">Transmembrane</keyword>
<organism evidence="10 11">
    <name type="scientific">Actinoplanes couchii</name>
    <dbReference type="NCBI Taxonomy" id="403638"/>
    <lineage>
        <taxon>Bacteria</taxon>
        <taxon>Bacillati</taxon>
        <taxon>Actinomycetota</taxon>
        <taxon>Actinomycetes</taxon>
        <taxon>Micromonosporales</taxon>
        <taxon>Micromonosporaceae</taxon>
        <taxon>Actinoplanes</taxon>
    </lineage>
</organism>
<accession>A0ABQ3XQD7</accession>
<feature type="transmembrane region" description="Helical" evidence="7">
    <location>
        <begin position="273"/>
        <end position="292"/>
    </location>
</feature>
<dbReference type="SUPFAM" id="SSF90123">
    <property type="entry name" value="ABC transporter transmembrane region"/>
    <property type="match status" value="1"/>
</dbReference>
<evidence type="ECO:0000256" key="2">
    <source>
        <dbReference type="ARBA" id="ARBA00022692"/>
    </source>
</evidence>
<dbReference type="InterPro" id="IPR017871">
    <property type="entry name" value="ABC_transporter-like_CS"/>
</dbReference>
<evidence type="ECO:0000313" key="11">
    <source>
        <dbReference type="Proteomes" id="UP000612282"/>
    </source>
</evidence>
<dbReference type="PROSITE" id="PS50893">
    <property type="entry name" value="ABC_TRANSPORTER_2"/>
    <property type="match status" value="1"/>
</dbReference>
<keyword evidence="11" id="KW-1185">Reference proteome</keyword>
<evidence type="ECO:0000259" key="9">
    <source>
        <dbReference type="PROSITE" id="PS50929"/>
    </source>
</evidence>
<comment type="caution">
    <text evidence="10">The sequence shown here is derived from an EMBL/GenBank/DDBJ whole genome shotgun (WGS) entry which is preliminary data.</text>
</comment>
<reference evidence="10 11" key="1">
    <citation type="submission" date="2021-01" db="EMBL/GenBank/DDBJ databases">
        <title>Whole genome shotgun sequence of Actinoplanes couchii NBRC 106145.</title>
        <authorList>
            <person name="Komaki H."/>
            <person name="Tamura T."/>
        </authorList>
    </citation>
    <scope>NUCLEOTIDE SEQUENCE [LARGE SCALE GENOMIC DNA]</scope>
    <source>
        <strain evidence="10 11">NBRC 106145</strain>
    </source>
</reference>
<evidence type="ECO:0000256" key="7">
    <source>
        <dbReference type="SAM" id="Phobius"/>
    </source>
</evidence>
<feature type="domain" description="ABC transporter" evidence="8">
    <location>
        <begin position="330"/>
        <end position="563"/>
    </location>
</feature>
<dbReference type="InterPro" id="IPR003593">
    <property type="entry name" value="AAA+_ATPase"/>
</dbReference>
<dbReference type="CDD" id="cd07346">
    <property type="entry name" value="ABC_6TM_exporters"/>
    <property type="match status" value="1"/>
</dbReference>
<keyword evidence="5 7" id="KW-1133">Transmembrane helix</keyword>
<dbReference type="Gene3D" id="1.20.1560.10">
    <property type="entry name" value="ABC transporter type 1, transmembrane domain"/>
    <property type="match status" value="1"/>
</dbReference>
<feature type="transmembrane region" description="Helical" evidence="7">
    <location>
        <begin position="55"/>
        <end position="75"/>
    </location>
</feature>
<dbReference type="SMART" id="SM00382">
    <property type="entry name" value="AAA"/>
    <property type="match status" value="1"/>
</dbReference>
<evidence type="ECO:0000256" key="6">
    <source>
        <dbReference type="ARBA" id="ARBA00023136"/>
    </source>
</evidence>
<keyword evidence="4" id="KW-0067">ATP-binding</keyword>
<dbReference type="PANTHER" id="PTHR24221">
    <property type="entry name" value="ATP-BINDING CASSETTE SUB-FAMILY B"/>
    <property type="match status" value="1"/>
</dbReference>
<evidence type="ECO:0000259" key="8">
    <source>
        <dbReference type="PROSITE" id="PS50893"/>
    </source>
</evidence>
<comment type="subcellular location">
    <subcellularLocation>
        <location evidence="1">Cell membrane</location>
        <topology evidence="1">Multi-pass membrane protein</topology>
    </subcellularLocation>
</comment>
<name>A0ABQ3XQD7_9ACTN</name>
<feature type="transmembrane region" description="Helical" evidence="7">
    <location>
        <begin position="244"/>
        <end position="267"/>
    </location>
</feature>
<dbReference type="RefSeq" id="WP_203808040.1">
    <property type="nucleotide sequence ID" value="NZ_BAAAQE010000111.1"/>
</dbReference>
<feature type="transmembrane region" description="Helical" evidence="7">
    <location>
        <begin position="12"/>
        <end position="35"/>
    </location>
</feature>
<dbReference type="SUPFAM" id="SSF52540">
    <property type="entry name" value="P-loop containing nucleoside triphosphate hydrolases"/>
    <property type="match status" value="1"/>
</dbReference>
<dbReference type="PANTHER" id="PTHR24221:SF654">
    <property type="entry name" value="ATP-BINDING CASSETTE SUB-FAMILY B MEMBER 6"/>
    <property type="match status" value="1"/>
</dbReference>
<proteinExistence type="predicted"/>
<dbReference type="InterPro" id="IPR039421">
    <property type="entry name" value="Type_1_exporter"/>
</dbReference>
<feature type="transmembrane region" description="Helical" evidence="7">
    <location>
        <begin position="154"/>
        <end position="172"/>
    </location>
</feature>
<dbReference type="Pfam" id="PF00664">
    <property type="entry name" value="ABC_membrane"/>
    <property type="match status" value="1"/>
</dbReference>
<dbReference type="InterPro" id="IPR027417">
    <property type="entry name" value="P-loop_NTPase"/>
</dbReference>
<evidence type="ECO:0000256" key="5">
    <source>
        <dbReference type="ARBA" id="ARBA00022989"/>
    </source>
</evidence>
<dbReference type="PROSITE" id="PS00211">
    <property type="entry name" value="ABC_TRANSPORTER_1"/>
    <property type="match status" value="1"/>
</dbReference>
<dbReference type="Pfam" id="PF00005">
    <property type="entry name" value="ABC_tran"/>
    <property type="match status" value="1"/>
</dbReference>
<dbReference type="EMBL" id="BOMG01000114">
    <property type="protein sequence ID" value="GID60737.1"/>
    <property type="molecule type" value="Genomic_DNA"/>
</dbReference>
<dbReference type="PROSITE" id="PS50929">
    <property type="entry name" value="ABC_TM1F"/>
    <property type="match status" value="1"/>
</dbReference>
<evidence type="ECO:0000256" key="4">
    <source>
        <dbReference type="ARBA" id="ARBA00022840"/>
    </source>
</evidence>
<dbReference type="Gene3D" id="3.40.50.300">
    <property type="entry name" value="P-loop containing nucleotide triphosphate hydrolases"/>
    <property type="match status" value="1"/>
</dbReference>
<gene>
    <name evidence="10" type="ORF">Aco03nite_091410</name>
</gene>
<dbReference type="Proteomes" id="UP000612282">
    <property type="component" value="Unassembled WGS sequence"/>
</dbReference>
<dbReference type="InterPro" id="IPR003439">
    <property type="entry name" value="ABC_transporter-like_ATP-bd"/>
</dbReference>